<dbReference type="EMBL" id="DRKP01000035">
    <property type="protein sequence ID" value="HEB95347.1"/>
    <property type="molecule type" value="Genomic_DNA"/>
</dbReference>
<dbReference type="InterPro" id="IPR036411">
    <property type="entry name" value="TorD-like_sf"/>
</dbReference>
<dbReference type="Proteomes" id="UP000886251">
    <property type="component" value="Unassembled WGS sequence"/>
</dbReference>
<sequence length="257" mass="28741">MSVAATGTADDTVDLEQFFAVVAEDLALLSTLHEREPDGELIQTLREIGFPRELGLRLCSKEALEAQRVVAAALAAMPGEPGPAVLDELAADYASIYLTHRIKASPEESVWVHEEHLTHQESMFQVRAWYARYGVGTPDWRIRPDDHLALQLEFISLLLAGVKGRERLEEVARFMDEHLLRWLGDFSRRVATRCATPYFAGVAMLTDRYCEELRDLLAGILQQPRPSPQEIEERMNPRSGKAEPVPVKFVPGIGPAV</sequence>
<dbReference type="Gene3D" id="1.10.3480.10">
    <property type="entry name" value="TorD-like"/>
    <property type="match status" value="1"/>
</dbReference>
<evidence type="ECO:0000313" key="3">
    <source>
        <dbReference type="EMBL" id="HEB95347.1"/>
    </source>
</evidence>
<dbReference type="SUPFAM" id="SSF89155">
    <property type="entry name" value="TorD-like"/>
    <property type="match status" value="1"/>
</dbReference>
<accession>A0A831W9P4</accession>
<dbReference type="InterPro" id="IPR020945">
    <property type="entry name" value="DMSO/NO3_reduct_chaperone"/>
</dbReference>
<evidence type="ECO:0000256" key="1">
    <source>
        <dbReference type="ARBA" id="ARBA00023186"/>
    </source>
</evidence>
<reference evidence="3" key="1">
    <citation type="journal article" date="2020" name="mSystems">
        <title>Genome- and Community-Level Interaction Insights into Carbon Utilization and Element Cycling Functions of Hydrothermarchaeota in Hydrothermal Sediment.</title>
        <authorList>
            <person name="Zhou Z."/>
            <person name="Liu Y."/>
            <person name="Xu W."/>
            <person name="Pan J."/>
            <person name="Luo Z.H."/>
            <person name="Li M."/>
        </authorList>
    </citation>
    <scope>NUCLEOTIDE SEQUENCE [LARGE SCALE GENOMIC DNA]</scope>
    <source>
        <strain evidence="3">HyVt-443</strain>
    </source>
</reference>
<name>A0A831W9P4_9GAMM</name>
<dbReference type="PANTHER" id="PTHR34227:SF1">
    <property type="entry name" value="DIMETHYL SULFOXIDE REDUCTASE CHAPERONE-RELATED"/>
    <property type="match status" value="1"/>
</dbReference>
<proteinExistence type="predicted"/>
<dbReference type="AlphaFoldDB" id="A0A831W9P4"/>
<protein>
    <submittedName>
        <fullName evidence="3">Dehydrogenase</fullName>
    </submittedName>
</protein>
<dbReference type="Pfam" id="PF02613">
    <property type="entry name" value="Nitrate_red_del"/>
    <property type="match status" value="1"/>
</dbReference>
<evidence type="ECO:0000256" key="2">
    <source>
        <dbReference type="SAM" id="MobiDB-lite"/>
    </source>
</evidence>
<comment type="caution">
    <text evidence="3">The sequence shown here is derived from an EMBL/GenBank/DDBJ whole genome shotgun (WGS) entry which is preliminary data.</text>
</comment>
<dbReference type="PANTHER" id="PTHR34227">
    <property type="entry name" value="CHAPERONE PROTEIN YCDY"/>
    <property type="match status" value="1"/>
</dbReference>
<keyword evidence="1" id="KW-0143">Chaperone</keyword>
<feature type="region of interest" description="Disordered" evidence="2">
    <location>
        <begin position="227"/>
        <end position="257"/>
    </location>
</feature>
<dbReference type="InterPro" id="IPR050289">
    <property type="entry name" value="TorD/DmsD_chaperones"/>
</dbReference>
<gene>
    <name evidence="3" type="ORF">ENI96_02810</name>
</gene>
<organism evidence="3">
    <name type="scientific">Sedimenticola thiotaurini</name>
    <dbReference type="NCBI Taxonomy" id="1543721"/>
    <lineage>
        <taxon>Bacteria</taxon>
        <taxon>Pseudomonadati</taxon>
        <taxon>Pseudomonadota</taxon>
        <taxon>Gammaproteobacteria</taxon>
        <taxon>Chromatiales</taxon>
        <taxon>Sedimenticolaceae</taxon>
        <taxon>Sedimenticola</taxon>
    </lineage>
</organism>